<evidence type="ECO:0000256" key="3">
    <source>
        <dbReference type="ARBA" id="ARBA00022833"/>
    </source>
</evidence>
<dbReference type="SMART" id="SM00356">
    <property type="entry name" value="ZnF_C3H1"/>
    <property type="match status" value="2"/>
</dbReference>
<sequence>MARRERFYSCVNDEQSVINMEENVEDLHVSDDRSVIYVNENDERSYVSDESSVAMVNKNEERPKVTTKQKRPVYKTQIKLSHANTNKGESMIKARHDYTKKNKKVSFDKTEEECSKSPKSKKRKRVDDKVEIEEEIWTLEATIALKQLESITENMETVELLSCFHVDSMEKKCYGKTRENIRILMQTWNEKENILIKAIEYINDGGNLEKIRTLKIEELVSCLIISVCNRMPKMCNECNEWYRLENGNKPILRCIMCNVGMHDCRQMDRNSLISGLVWMCPECSSVEKEDNVIKNIQMKKITEMSQYSTERKPVETRKDNVVKEKRRNERKKEENEMNKIEVTVEMLDLHTEKDTAAIKNIQIKEKTEQNKEQIPKVCSYWVRGQCKFGTNCRYAHPVICKTILENGTCQNNECNWFHPKMCNVMKKTGYCPRGQKCFFTHFKNVQTRKPQINNYNHNHNLYKPSELRQSNYQNPNHDNLWHSFRSQRNVQPFMGQKNEYNSLRGSNVDFLIQQKTNW</sequence>
<dbReference type="EMBL" id="CAXKWB010030999">
    <property type="protein sequence ID" value="CAL4138928.1"/>
    <property type="molecule type" value="Genomic_DNA"/>
</dbReference>
<dbReference type="Gene3D" id="4.10.1000.10">
    <property type="entry name" value="Zinc finger, CCCH-type"/>
    <property type="match status" value="1"/>
</dbReference>
<evidence type="ECO:0000256" key="1">
    <source>
        <dbReference type="ARBA" id="ARBA00022723"/>
    </source>
</evidence>
<dbReference type="Pfam" id="PF18044">
    <property type="entry name" value="zf-CCCH_4"/>
    <property type="match status" value="1"/>
</dbReference>
<feature type="region of interest" description="Disordered" evidence="5">
    <location>
        <begin position="103"/>
        <end position="125"/>
    </location>
</feature>
<dbReference type="Proteomes" id="UP001497623">
    <property type="component" value="Unassembled WGS sequence"/>
</dbReference>
<accession>A0AAV2RVW6</accession>
<protein>
    <recommendedName>
        <fullName evidence="6">C3H1-type domain-containing protein</fullName>
    </recommendedName>
</protein>
<name>A0AAV2RVW6_MEGNR</name>
<gene>
    <name evidence="7" type="ORF">MNOR_LOCUS28294</name>
</gene>
<dbReference type="GO" id="GO:0008270">
    <property type="term" value="F:zinc ion binding"/>
    <property type="evidence" value="ECO:0007669"/>
    <property type="project" value="UniProtKB-KW"/>
</dbReference>
<dbReference type="PROSITE" id="PS50103">
    <property type="entry name" value="ZF_C3H1"/>
    <property type="match status" value="2"/>
</dbReference>
<keyword evidence="8" id="KW-1185">Reference proteome</keyword>
<evidence type="ECO:0000259" key="6">
    <source>
        <dbReference type="PROSITE" id="PS50103"/>
    </source>
</evidence>
<comment type="caution">
    <text evidence="7">The sequence shown here is derived from an EMBL/GenBank/DDBJ whole genome shotgun (WGS) entry which is preliminary data.</text>
</comment>
<evidence type="ECO:0000256" key="2">
    <source>
        <dbReference type="ARBA" id="ARBA00022771"/>
    </source>
</evidence>
<reference evidence="7 8" key="1">
    <citation type="submission" date="2024-05" db="EMBL/GenBank/DDBJ databases">
        <authorList>
            <person name="Wallberg A."/>
        </authorList>
    </citation>
    <scope>NUCLEOTIDE SEQUENCE [LARGE SCALE GENOMIC DNA]</scope>
</reference>
<evidence type="ECO:0000313" key="8">
    <source>
        <dbReference type="Proteomes" id="UP001497623"/>
    </source>
</evidence>
<dbReference type="AlphaFoldDB" id="A0AAV2RVW6"/>
<feature type="compositionally biased region" description="Basic and acidic residues" evidence="5">
    <location>
        <begin position="103"/>
        <end position="116"/>
    </location>
</feature>
<evidence type="ECO:0000313" key="7">
    <source>
        <dbReference type="EMBL" id="CAL4138928.1"/>
    </source>
</evidence>
<feature type="non-terminal residue" evidence="7">
    <location>
        <position position="518"/>
    </location>
</feature>
<keyword evidence="1 4" id="KW-0479">Metal-binding</keyword>
<feature type="domain" description="C3H1-type" evidence="6">
    <location>
        <begin position="416"/>
        <end position="444"/>
    </location>
</feature>
<feature type="zinc finger region" description="C3H1-type" evidence="4">
    <location>
        <begin position="416"/>
        <end position="444"/>
    </location>
</feature>
<dbReference type="InterPro" id="IPR000571">
    <property type="entry name" value="Znf_CCCH"/>
</dbReference>
<feature type="zinc finger region" description="C3H1-type" evidence="4">
    <location>
        <begin position="372"/>
        <end position="399"/>
    </location>
</feature>
<keyword evidence="2 4" id="KW-0863">Zinc-finger</keyword>
<proteinExistence type="predicted"/>
<dbReference type="InterPro" id="IPR041367">
    <property type="entry name" value="Znf-CCCH_4"/>
</dbReference>
<keyword evidence="3 4" id="KW-0862">Zinc</keyword>
<feature type="domain" description="C3H1-type" evidence="6">
    <location>
        <begin position="372"/>
        <end position="399"/>
    </location>
</feature>
<evidence type="ECO:0000256" key="5">
    <source>
        <dbReference type="SAM" id="MobiDB-lite"/>
    </source>
</evidence>
<dbReference type="SUPFAM" id="SSF90229">
    <property type="entry name" value="CCCH zinc finger"/>
    <property type="match status" value="2"/>
</dbReference>
<dbReference type="InterPro" id="IPR036855">
    <property type="entry name" value="Znf_CCCH_sf"/>
</dbReference>
<evidence type="ECO:0000256" key="4">
    <source>
        <dbReference type="PROSITE-ProRule" id="PRU00723"/>
    </source>
</evidence>
<organism evidence="7 8">
    <name type="scientific">Meganyctiphanes norvegica</name>
    <name type="common">Northern krill</name>
    <name type="synonym">Thysanopoda norvegica</name>
    <dbReference type="NCBI Taxonomy" id="48144"/>
    <lineage>
        <taxon>Eukaryota</taxon>
        <taxon>Metazoa</taxon>
        <taxon>Ecdysozoa</taxon>
        <taxon>Arthropoda</taxon>
        <taxon>Crustacea</taxon>
        <taxon>Multicrustacea</taxon>
        <taxon>Malacostraca</taxon>
        <taxon>Eumalacostraca</taxon>
        <taxon>Eucarida</taxon>
        <taxon>Euphausiacea</taxon>
        <taxon>Euphausiidae</taxon>
        <taxon>Meganyctiphanes</taxon>
    </lineage>
</organism>